<proteinExistence type="predicted"/>
<evidence type="ECO:0000313" key="1">
    <source>
        <dbReference type="Proteomes" id="UP000515153"/>
    </source>
</evidence>
<dbReference type="AlphaFoldDB" id="A0A6P8APV8"/>
<evidence type="ECO:0000313" key="2">
    <source>
        <dbReference type="RefSeq" id="XP_030976929.1"/>
    </source>
</evidence>
<dbReference type="Proteomes" id="UP000515153">
    <property type="component" value="Chromosome VI"/>
</dbReference>
<sequence length="132" mass="14921">MQKDGSVCLWIYTTLTTEFRNAHRPLPYTGQRHRKRPKNSIGFGRLIDEDGLDMETYRVAMGITLDGRTLPLTFNIDCTKRDSIVAISGIDPLEAGSTRIKNILNPTEGTMLKRQVLRNMYIWSPPGSGNHT</sequence>
<reference evidence="2" key="3">
    <citation type="submission" date="2025-08" db="UniProtKB">
        <authorList>
            <consortium name="RefSeq"/>
        </authorList>
    </citation>
    <scope>IDENTIFICATION</scope>
    <source>
        <strain evidence="2">NI907</strain>
    </source>
</reference>
<keyword evidence="1" id="KW-1185">Reference proteome</keyword>
<organism evidence="1 2">
    <name type="scientific">Pyricularia grisea</name>
    <name type="common">Crabgrass-specific blast fungus</name>
    <name type="synonym">Magnaporthe grisea</name>
    <dbReference type="NCBI Taxonomy" id="148305"/>
    <lineage>
        <taxon>Eukaryota</taxon>
        <taxon>Fungi</taxon>
        <taxon>Dikarya</taxon>
        <taxon>Ascomycota</taxon>
        <taxon>Pezizomycotina</taxon>
        <taxon>Sordariomycetes</taxon>
        <taxon>Sordariomycetidae</taxon>
        <taxon>Magnaporthales</taxon>
        <taxon>Pyriculariaceae</taxon>
        <taxon>Pyricularia</taxon>
    </lineage>
</organism>
<gene>
    <name evidence="2" type="ORF">PgNI_11307</name>
</gene>
<reference evidence="2" key="2">
    <citation type="submission" date="2019-10" db="EMBL/GenBank/DDBJ databases">
        <authorList>
            <consortium name="NCBI Genome Project"/>
        </authorList>
    </citation>
    <scope>NUCLEOTIDE SEQUENCE</scope>
    <source>
        <strain evidence="2">NI907</strain>
    </source>
</reference>
<accession>A0A6P8APV8</accession>
<reference evidence="1 2" key="1">
    <citation type="journal article" date="2019" name="Mol. Biol. Evol.">
        <title>Blast fungal genomes show frequent chromosomal changes, gene gains and losses, and effector gene turnover.</title>
        <authorList>
            <person name="Gomez Luciano L.B."/>
            <person name="Jason Tsai I."/>
            <person name="Chuma I."/>
            <person name="Tosa Y."/>
            <person name="Chen Y.H."/>
            <person name="Li J.Y."/>
            <person name="Li M.Y."/>
            <person name="Jade Lu M.Y."/>
            <person name="Nakayashiki H."/>
            <person name="Li W.H."/>
        </authorList>
    </citation>
    <scope>NUCLEOTIDE SEQUENCE [LARGE SCALE GENOMIC DNA]</scope>
    <source>
        <strain evidence="1 2">NI907</strain>
    </source>
</reference>
<name>A0A6P8APV8_PYRGI</name>
<protein>
    <submittedName>
        <fullName evidence="2">Uncharacterized protein</fullName>
    </submittedName>
</protein>
<dbReference type="GeneID" id="41966182"/>
<dbReference type="RefSeq" id="XP_030976929.1">
    <property type="nucleotide sequence ID" value="XM_031131277.1"/>
</dbReference>
<dbReference type="KEGG" id="pgri:PgNI_11307"/>